<accession>A0A3P8URF1</accession>
<reference evidence="4" key="3">
    <citation type="submission" date="2025-09" db="UniProtKB">
        <authorList>
            <consortium name="Ensembl"/>
        </authorList>
    </citation>
    <scope>IDENTIFICATION</scope>
</reference>
<protein>
    <submittedName>
        <fullName evidence="4">Coiled-coil domain containing 136b</fullName>
    </submittedName>
</protein>
<feature type="compositionally biased region" description="Basic and acidic residues" evidence="2">
    <location>
        <begin position="1"/>
        <end position="22"/>
    </location>
</feature>
<dbReference type="PANTHER" id="PTHR15715">
    <property type="entry name" value="CENTROSOMAL PROTEIN OF 170 KDA"/>
    <property type="match status" value="1"/>
</dbReference>
<proteinExistence type="predicted"/>
<keyword evidence="5" id="KW-1185">Reference proteome</keyword>
<keyword evidence="1" id="KW-0175">Coiled coil</keyword>
<dbReference type="GO" id="GO:0007338">
    <property type="term" value="P:single fertilization"/>
    <property type="evidence" value="ECO:0007669"/>
    <property type="project" value="TreeGrafter"/>
</dbReference>
<dbReference type="InParanoid" id="A0A3P8URF1"/>
<organism evidence="4 5">
    <name type="scientific">Cynoglossus semilaevis</name>
    <name type="common">Tongue sole</name>
    <dbReference type="NCBI Taxonomy" id="244447"/>
    <lineage>
        <taxon>Eukaryota</taxon>
        <taxon>Metazoa</taxon>
        <taxon>Chordata</taxon>
        <taxon>Craniata</taxon>
        <taxon>Vertebrata</taxon>
        <taxon>Euteleostomi</taxon>
        <taxon>Actinopterygii</taxon>
        <taxon>Neopterygii</taxon>
        <taxon>Teleostei</taxon>
        <taxon>Neoteleostei</taxon>
        <taxon>Acanthomorphata</taxon>
        <taxon>Carangaria</taxon>
        <taxon>Pleuronectiformes</taxon>
        <taxon>Pleuronectoidei</taxon>
        <taxon>Cynoglossidae</taxon>
        <taxon>Cynoglossinae</taxon>
        <taxon>Cynoglossus</taxon>
    </lineage>
</organism>
<evidence type="ECO:0000313" key="5">
    <source>
        <dbReference type="Proteomes" id="UP000265120"/>
    </source>
</evidence>
<dbReference type="Ensembl" id="ENSCSET00000005836.1">
    <property type="protein sequence ID" value="ENSCSEP00000005773.1"/>
    <property type="gene ID" value="ENSCSEG00000003728.1"/>
</dbReference>
<evidence type="ECO:0000256" key="2">
    <source>
        <dbReference type="SAM" id="MobiDB-lite"/>
    </source>
</evidence>
<evidence type="ECO:0000313" key="4">
    <source>
        <dbReference type="Ensembl" id="ENSCSEP00000005773.1"/>
    </source>
</evidence>
<dbReference type="OMA" id="HEGSQRE"/>
<dbReference type="AlphaFoldDB" id="A0A3P8URF1"/>
<dbReference type="GeneTree" id="ENSGT00940000159122"/>
<reference evidence="4" key="2">
    <citation type="submission" date="2025-08" db="UniProtKB">
        <authorList>
            <consortium name="Ensembl"/>
        </authorList>
    </citation>
    <scope>IDENTIFICATION</scope>
</reference>
<keyword evidence="3" id="KW-0472">Membrane</keyword>
<sequence length="294" mass="34092">EKCQQQDEEKEVKEEKVKKTNEGQDEEEDGEREAWEEEQEVEELRAQVMHLLMELEETREVSQRHEDSFTEMQGQSVGERLASTNQAETFTRQIHRLQGTQLRSVQEEMHSVEEEKDRELDEMQEELRLAHEEVLLLQQAAEEVAAERENDIALLQEELCRMRAELQRLHATAQEYELEITTLRAEINCPPVFGLKNELAELQQRYDLSQRERAALEQQLQHCRTELQKLGSKTQVPLCMLQVRSVSPGGLSVFQLLVSPTCHLQSEPPVLSAPLIGLVVIVALIWCWWEELAS</sequence>
<evidence type="ECO:0000256" key="3">
    <source>
        <dbReference type="SAM" id="Phobius"/>
    </source>
</evidence>
<evidence type="ECO:0000256" key="1">
    <source>
        <dbReference type="SAM" id="Coils"/>
    </source>
</evidence>
<dbReference type="PANTHER" id="PTHR15715:SF26">
    <property type="entry name" value="COILED-COIL DOMAIN-CONTAINING PROTEIN 136"/>
    <property type="match status" value="1"/>
</dbReference>
<dbReference type="InterPro" id="IPR051176">
    <property type="entry name" value="Cent_Immune-Sig_Mod"/>
</dbReference>
<feature type="compositionally biased region" description="Acidic residues" evidence="2">
    <location>
        <begin position="23"/>
        <end position="41"/>
    </location>
</feature>
<feature type="region of interest" description="Disordered" evidence="2">
    <location>
        <begin position="1"/>
        <end position="41"/>
    </location>
</feature>
<dbReference type="GO" id="GO:0002080">
    <property type="term" value="C:acrosomal membrane"/>
    <property type="evidence" value="ECO:0007669"/>
    <property type="project" value="TreeGrafter"/>
</dbReference>
<dbReference type="Proteomes" id="UP000265120">
    <property type="component" value="Chromosome 8"/>
</dbReference>
<dbReference type="STRING" id="244447.ENSCSEP00000005773"/>
<keyword evidence="3" id="KW-0812">Transmembrane</keyword>
<keyword evidence="3" id="KW-1133">Transmembrane helix</keyword>
<name>A0A3P8URF1_CYNSE</name>
<feature type="coiled-coil region" evidence="1">
    <location>
        <begin position="102"/>
        <end position="233"/>
    </location>
</feature>
<feature type="transmembrane region" description="Helical" evidence="3">
    <location>
        <begin position="270"/>
        <end position="289"/>
    </location>
</feature>
<reference evidence="4 5" key="1">
    <citation type="journal article" date="2014" name="Nat. Genet.">
        <title>Whole-genome sequence of a flatfish provides insights into ZW sex chromosome evolution and adaptation to a benthic lifestyle.</title>
        <authorList>
            <person name="Chen S."/>
            <person name="Zhang G."/>
            <person name="Shao C."/>
            <person name="Huang Q."/>
            <person name="Liu G."/>
            <person name="Zhang P."/>
            <person name="Song W."/>
            <person name="An N."/>
            <person name="Chalopin D."/>
            <person name="Volff J.N."/>
            <person name="Hong Y."/>
            <person name="Li Q."/>
            <person name="Sha Z."/>
            <person name="Zhou H."/>
            <person name="Xie M."/>
            <person name="Yu Q."/>
            <person name="Liu Y."/>
            <person name="Xiang H."/>
            <person name="Wang N."/>
            <person name="Wu K."/>
            <person name="Yang C."/>
            <person name="Zhou Q."/>
            <person name="Liao X."/>
            <person name="Yang L."/>
            <person name="Hu Q."/>
            <person name="Zhang J."/>
            <person name="Meng L."/>
            <person name="Jin L."/>
            <person name="Tian Y."/>
            <person name="Lian J."/>
            <person name="Yang J."/>
            <person name="Miao G."/>
            <person name="Liu S."/>
            <person name="Liang Z."/>
            <person name="Yan F."/>
            <person name="Li Y."/>
            <person name="Sun B."/>
            <person name="Zhang H."/>
            <person name="Zhang J."/>
            <person name="Zhu Y."/>
            <person name="Du M."/>
            <person name="Zhao Y."/>
            <person name="Schartl M."/>
            <person name="Tang Q."/>
            <person name="Wang J."/>
        </authorList>
    </citation>
    <scope>NUCLEOTIDE SEQUENCE</scope>
</reference>
<dbReference type="GO" id="GO:0001675">
    <property type="term" value="P:acrosome assembly"/>
    <property type="evidence" value="ECO:0007669"/>
    <property type="project" value="TreeGrafter"/>
</dbReference>